<dbReference type="Gene3D" id="3.40.50.720">
    <property type="entry name" value="NAD(P)-binding Rossmann-like Domain"/>
    <property type="match status" value="2"/>
</dbReference>
<keyword evidence="2" id="KW-0028">Amino-acid biosynthesis</keyword>
<sequence>MTDKPARVAVLDDYQGVALDSADWSPLAGSADVTVFREHLPTEDEVVEALQEYPVVVAMRERTPFPRSTLERLPRLRLLVTTGARNAAIDLEACPELGITVCGTGGSGLATAELTWALLLACARRLDVELANVRAGGWMTTLGTELRGRTLGVLGLGRLGTQVARVAQAFGMRVLAWSQHLTDVRCREAGAERAASLDQLLAEADFVTIHLVLSERTRGLIGADQLRRMKPTAWLVNTSRGPICDEAALERACAERWIAGAALDVFADEPLPPDHPLRRLDNVLATPHIGYVTQDTYRIWFEHAVEDIAAFLAGEPVRVLAGPSR</sequence>
<dbReference type="EMBL" id="BOON01000022">
    <property type="protein sequence ID" value="GII22873.1"/>
    <property type="molecule type" value="Genomic_DNA"/>
</dbReference>
<feature type="domain" description="D-isomer specific 2-hydroxyacid dehydrogenase catalytic" evidence="6">
    <location>
        <begin position="31"/>
        <end position="318"/>
    </location>
</feature>
<dbReference type="CDD" id="cd12169">
    <property type="entry name" value="PGDH_like_1"/>
    <property type="match status" value="1"/>
</dbReference>
<dbReference type="GO" id="GO:0051287">
    <property type="term" value="F:NAD binding"/>
    <property type="evidence" value="ECO:0007669"/>
    <property type="project" value="InterPro"/>
</dbReference>
<evidence type="ECO:0000256" key="2">
    <source>
        <dbReference type="ARBA" id="ARBA00022605"/>
    </source>
</evidence>
<proteinExistence type="inferred from homology"/>
<dbReference type="InterPro" id="IPR036291">
    <property type="entry name" value="NAD(P)-bd_dom_sf"/>
</dbReference>
<dbReference type="InterPro" id="IPR006139">
    <property type="entry name" value="D-isomer_2_OHA_DH_cat_dom"/>
</dbReference>
<dbReference type="InterPro" id="IPR029752">
    <property type="entry name" value="D-isomer_DH_CS1"/>
</dbReference>
<name>A0A8J3T9W9_9ACTN</name>
<dbReference type="FunFam" id="3.40.50.720:FF:000203">
    <property type="entry name" value="D-3-phosphoglycerate dehydrogenase (SerA)"/>
    <property type="match status" value="1"/>
</dbReference>
<dbReference type="SUPFAM" id="SSF52283">
    <property type="entry name" value="Formate/glycerate dehydrogenase catalytic domain-like"/>
    <property type="match status" value="1"/>
</dbReference>
<dbReference type="Pfam" id="PF02826">
    <property type="entry name" value="2-Hacid_dh_C"/>
    <property type="match status" value="1"/>
</dbReference>
<keyword evidence="3 5" id="KW-0560">Oxidoreductase</keyword>
<gene>
    <name evidence="8" type="primary">serA_3</name>
    <name evidence="8" type="ORF">Pme01_24700</name>
</gene>
<evidence type="ECO:0000313" key="9">
    <source>
        <dbReference type="Proteomes" id="UP000599074"/>
    </source>
</evidence>
<dbReference type="SUPFAM" id="SSF51735">
    <property type="entry name" value="NAD(P)-binding Rossmann-fold domains"/>
    <property type="match status" value="1"/>
</dbReference>
<evidence type="ECO:0000256" key="4">
    <source>
        <dbReference type="ARBA" id="ARBA00023027"/>
    </source>
</evidence>
<evidence type="ECO:0000256" key="5">
    <source>
        <dbReference type="RuleBase" id="RU003719"/>
    </source>
</evidence>
<organism evidence="8 9">
    <name type="scientific">Planosporangium mesophilum</name>
    <dbReference type="NCBI Taxonomy" id="689768"/>
    <lineage>
        <taxon>Bacteria</taxon>
        <taxon>Bacillati</taxon>
        <taxon>Actinomycetota</taxon>
        <taxon>Actinomycetes</taxon>
        <taxon>Micromonosporales</taxon>
        <taxon>Micromonosporaceae</taxon>
        <taxon>Planosporangium</taxon>
    </lineage>
</organism>
<dbReference type="InterPro" id="IPR050857">
    <property type="entry name" value="D-2-hydroxyacid_DH"/>
</dbReference>
<dbReference type="Pfam" id="PF00389">
    <property type="entry name" value="2-Hacid_dh"/>
    <property type="match status" value="1"/>
</dbReference>
<dbReference type="PROSITE" id="PS00671">
    <property type="entry name" value="D_2_HYDROXYACID_DH_3"/>
    <property type="match status" value="1"/>
</dbReference>
<dbReference type="InterPro" id="IPR029753">
    <property type="entry name" value="D-isomer_DH_CS"/>
</dbReference>
<evidence type="ECO:0000313" key="8">
    <source>
        <dbReference type="EMBL" id="GII22873.1"/>
    </source>
</evidence>
<comment type="caution">
    <text evidence="8">The sequence shown here is derived from an EMBL/GenBank/DDBJ whole genome shotgun (WGS) entry which is preliminary data.</text>
</comment>
<dbReference type="InterPro" id="IPR006140">
    <property type="entry name" value="D-isomer_DH_NAD-bd"/>
</dbReference>
<dbReference type="PROSITE" id="PS00065">
    <property type="entry name" value="D_2_HYDROXYACID_DH_1"/>
    <property type="match status" value="1"/>
</dbReference>
<dbReference type="GO" id="GO:0008652">
    <property type="term" value="P:amino acid biosynthetic process"/>
    <property type="evidence" value="ECO:0007669"/>
    <property type="project" value="UniProtKB-KW"/>
</dbReference>
<keyword evidence="9" id="KW-1185">Reference proteome</keyword>
<evidence type="ECO:0000259" key="7">
    <source>
        <dbReference type="Pfam" id="PF02826"/>
    </source>
</evidence>
<dbReference type="PANTHER" id="PTHR42789:SF1">
    <property type="entry name" value="D-ISOMER SPECIFIC 2-HYDROXYACID DEHYDROGENASE FAMILY PROTEIN (AFU_ORTHOLOGUE AFUA_6G10090)"/>
    <property type="match status" value="1"/>
</dbReference>
<reference evidence="8" key="1">
    <citation type="submission" date="2021-01" db="EMBL/GenBank/DDBJ databases">
        <title>Whole genome shotgun sequence of Planosporangium mesophilum NBRC 109066.</title>
        <authorList>
            <person name="Komaki H."/>
            <person name="Tamura T."/>
        </authorList>
    </citation>
    <scope>NUCLEOTIDE SEQUENCE</scope>
    <source>
        <strain evidence="8">NBRC 109066</strain>
    </source>
</reference>
<evidence type="ECO:0000259" key="6">
    <source>
        <dbReference type="Pfam" id="PF00389"/>
    </source>
</evidence>
<comment type="similarity">
    <text evidence="1 5">Belongs to the D-isomer specific 2-hydroxyacid dehydrogenase family.</text>
</comment>
<accession>A0A8J3T9W9</accession>
<dbReference type="Proteomes" id="UP000599074">
    <property type="component" value="Unassembled WGS sequence"/>
</dbReference>
<feature type="domain" description="D-isomer specific 2-hydroxyacid dehydrogenase NAD-binding" evidence="7">
    <location>
        <begin position="117"/>
        <end position="290"/>
    </location>
</feature>
<dbReference type="PANTHER" id="PTHR42789">
    <property type="entry name" value="D-ISOMER SPECIFIC 2-HYDROXYACID DEHYDROGENASE FAMILY PROTEIN (AFU_ORTHOLOGUE AFUA_6G10090)"/>
    <property type="match status" value="1"/>
</dbReference>
<evidence type="ECO:0000256" key="3">
    <source>
        <dbReference type="ARBA" id="ARBA00023002"/>
    </source>
</evidence>
<dbReference type="RefSeq" id="WP_168115581.1">
    <property type="nucleotide sequence ID" value="NZ_BOON01000022.1"/>
</dbReference>
<protein>
    <submittedName>
        <fullName evidence="8">2-hydroxyacid dehydrogenase</fullName>
    </submittedName>
</protein>
<dbReference type="GO" id="GO:0016616">
    <property type="term" value="F:oxidoreductase activity, acting on the CH-OH group of donors, NAD or NADP as acceptor"/>
    <property type="evidence" value="ECO:0007669"/>
    <property type="project" value="InterPro"/>
</dbReference>
<keyword evidence="4" id="KW-0520">NAD</keyword>
<dbReference type="AlphaFoldDB" id="A0A8J3T9W9"/>
<evidence type="ECO:0000256" key="1">
    <source>
        <dbReference type="ARBA" id="ARBA00005854"/>
    </source>
</evidence>